<gene>
    <name evidence="1" type="ORF">SAMN05421823_103459</name>
</gene>
<keyword evidence="2" id="KW-1185">Reference proteome</keyword>
<dbReference type="Pfam" id="PF05258">
    <property type="entry name" value="DciA"/>
    <property type="match status" value="1"/>
</dbReference>
<dbReference type="EMBL" id="FNFO01000003">
    <property type="protein sequence ID" value="SDK75074.1"/>
    <property type="molecule type" value="Genomic_DNA"/>
</dbReference>
<name>A0A1G9EG47_9BACT</name>
<evidence type="ECO:0000313" key="1">
    <source>
        <dbReference type="EMBL" id="SDK75074.1"/>
    </source>
</evidence>
<protein>
    <recommendedName>
        <fullName evidence="3">DUF721 domain-containing protein</fullName>
    </recommendedName>
</protein>
<proteinExistence type="predicted"/>
<dbReference type="OrthoDB" id="9796545at2"/>
<dbReference type="STRING" id="1075417.SAMN05421823_103459"/>
<organism evidence="1 2">
    <name type="scientific">Catalinimonas alkaloidigena</name>
    <dbReference type="NCBI Taxonomy" id="1075417"/>
    <lineage>
        <taxon>Bacteria</taxon>
        <taxon>Pseudomonadati</taxon>
        <taxon>Bacteroidota</taxon>
        <taxon>Cytophagia</taxon>
        <taxon>Cytophagales</taxon>
        <taxon>Catalimonadaceae</taxon>
        <taxon>Catalinimonas</taxon>
    </lineage>
</organism>
<evidence type="ECO:0008006" key="3">
    <source>
        <dbReference type="Google" id="ProtNLM"/>
    </source>
</evidence>
<dbReference type="PANTHER" id="PTHR36456:SF1">
    <property type="entry name" value="UPF0232 PROTEIN SCO3875"/>
    <property type="match status" value="1"/>
</dbReference>
<accession>A0A1G9EG47</accession>
<dbReference type="AlphaFoldDB" id="A0A1G9EG47"/>
<sequence>MYRSYPKKEKRETSRSGEATLKESINELLEVYRLRGKFKETHVVNAWERLMGAPIASRTHRLYIKDRRLYVSLTSAPLKHQLNMAKTKIVEMLNRDAGEQVIDDVMFL</sequence>
<dbReference type="PANTHER" id="PTHR36456">
    <property type="entry name" value="UPF0232 PROTEIN SCO3875"/>
    <property type="match status" value="1"/>
</dbReference>
<dbReference type="RefSeq" id="WP_089681456.1">
    <property type="nucleotide sequence ID" value="NZ_FNFO01000003.1"/>
</dbReference>
<evidence type="ECO:0000313" key="2">
    <source>
        <dbReference type="Proteomes" id="UP000198510"/>
    </source>
</evidence>
<reference evidence="1 2" key="1">
    <citation type="submission" date="2016-10" db="EMBL/GenBank/DDBJ databases">
        <authorList>
            <person name="de Groot N.N."/>
        </authorList>
    </citation>
    <scope>NUCLEOTIDE SEQUENCE [LARGE SCALE GENOMIC DNA]</scope>
    <source>
        <strain evidence="1 2">DSM 25186</strain>
    </source>
</reference>
<dbReference type="InterPro" id="IPR007922">
    <property type="entry name" value="DciA-like"/>
</dbReference>
<dbReference type="Proteomes" id="UP000198510">
    <property type="component" value="Unassembled WGS sequence"/>
</dbReference>